<organism evidence="1 2">
    <name type="scientific">Ensete ventricosum</name>
    <name type="common">Abyssinian banana</name>
    <name type="synonym">Musa ensete</name>
    <dbReference type="NCBI Taxonomy" id="4639"/>
    <lineage>
        <taxon>Eukaryota</taxon>
        <taxon>Viridiplantae</taxon>
        <taxon>Streptophyta</taxon>
        <taxon>Embryophyta</taxon>
        <taxon>Tracheophyta</taxon>
        <taxon>Spermatophyta</taxon>
        <taxon>Magnoliopsida</taxon>
        <taxon>Liliopsida</taxon>
        <taxon>Zingiberales</taxon>
        <taxon>Musaceae</taxon>
        <taxon>Ensete</taxon>
    </lineage>
</organism>
<name>A0A444EB27_ENSVE</name>
<dbReference type="Proteomes" id="UP000287651">
    <property type="component" value="Unassembled WGS sequence"/>
</dbReference>
<gene>
    <name evidence="1" type="ORF">B296_00038145</name>
</gene>
<dbReference type="AlphaFoldDB" id="A0A444EB27"/>
<reference evidence="1 2" key="1">
    <citation type="journal article" date="2014" name="Agronomy (Basel)">
        <title>A Draft Genome Sequence for Ensete ventricosum, the Drought-Tolerant Tree Against Hunger.</title>
        <authorList>
            <person name="Harrison J."/>
            <person name="Moore K.A."/>
            <person name="Paszkiewicz K."/>
            <person name="Jones T."/>
            <person name="Grant M."/>
            <person name="Ambacheew D."/>
            <person name="Muzemil S."/>
            <person name="Studholme D.J."/>
        </authorList>
    </citation>
    <scope>NUCLEOTIDE SEQUENCE [LARGE SCALE GENOMIC DNA]</scope>
</reference>
<protein>
    <submittedName>
        <fullName evidence="1">Uncharacterized protein</fullName>
    </submittedName>
</protein>
<comment type="caution">
    <text evidence="1">The sequence shown here is derived from an EMBL/GenBank/DDBJ whole genome shotgun (WGS) entry which is preliminary data.</text>
</comment>
<accession>A0A444EB27</accession>
<sequence>MRKRGYEDFNAAREPLKRQAMMCSAREKAREQNKGGQTNYKPELSNCERPCHVQQLKTMMQENNKLRKECLEQEKIQEGLLLKYQNLKLELEQVKQRFDSISVELFCMDNTKVEKP</sequence>
<proteinExistence type="predicted"/>
<evidence type="ECO:0000313" key="2">
    <source>
        <dbReference type="Proteomes" id="UP000287651"/>
    </source>
</evidence>
<evidence type="ECO:0000313" key="1">
    <source>
        <dbReference type="EMBL" id="RRT54103.1"/>
    </source>
</evidence>
<dbReference type="EMBL" id="AMZH03010780">
    <property type="protein sequence ID" value="RRT54103.1"/>
    <property type="molecule type" value="Genomic_DNA"/>
</dbReference>